<evidence type="ECO:0000313" key="2">
    <source>
        <dbReference type="Proteomes" id="UP000265703"/>
    </source>
</evidence>
<gene>
    <name evidence="1" type="ORF">C1645_825849</name>
</gene>
<keyword evidence="2" id="KW-1185">Reference proteome</keyword>
<evidence type="ECO:0000313" key="1">
    <source>
        <dbReference type="EMBL" id="RIA88764.1"/>
    </source>
</evidence>
<dbReference type="AlphaFoldDB" id="A0A397T139"/>
<dbReference type="PANTHER" id="PTHR19446">
    <property type="entry name" value="REVERSE TRANSCRIPTASES"/>
    <property type="match status" value="1"/>
</dbReference>
<reference evidence="1 2" key="1">
    <citation type="submission" date="2018-06" db="EMBL/GenBank/DDBJ databases">
        <title>Comparative genomics reveals the genomic features of Rhizophagus irregularis, R. cerebriforme, R. diaphanum and Gigaspora rosea, and their symbiotic lifestyle signature.</title>
        <authorList>
            <person name="Morin E."/>
            <person name="San Clemente H."/>
            <person name="Chen E.C.H."/>
            <person name="De La Providencia I."/>
            <person name="Hainaut M."/>
            <person name="Kuo A."/>
            <person name="Kohler A."/>
            <person name="Murat C."/>
            <person name="Tang N."/>
            <person name="Roy S."/>
            <person name="Loubradou J."/>
            <person name="Henrissat B."/>
            <person name="Grigoriev I.V."/>
            <person name="Corradi N."/>
            <person name="Roux C."/>
            <person name="Martin F.M."/>
        </authorList>
    </citation>
    <scope>NUCLEOTIDE SEQUENCE [LARGE SCALE GENOMIC DNA]</scope>
    <source>
        <strain evidence="1 2">DAOM 227022</strain>
    </source>
</reference>
<proteinExistence type="predicted"/>
<sequence length="521" mass="60416">MKGHIKLRIIQIYLHANTTGNRPIIEDIYDKLFSILEEALDHNYKIMIMGDFNLKYEDFSKEYRCKGRAHWKYNIFRHTLNASNFVVDFFNTDHHAVSVTMITQGLFEQTSHASLKQHLIKKRIFDYAKMTPEKWSNFSSYLETDALNIPAATAHIDNHLSSTEQKREILPRSISSLSNHIKSLNSLRKLLCPSKFSSNFDLLSNDSYHNNKNTWIYYHTRIKYILQEFNLPNNFIGPKRISFSNVSTIRSNIDDLRKILLAKYDSLYKSHDDDRIKKFVQTRCENYKDNQGLMLDSLLDRKKRSIVIDRLIVKENNTSRLITTPQEIKENVNEHFQKCPASISREKDIPPEWASFYQPLSDVDSNIYNDLMAPPSGFEWNAIISALPKDKAVSPSGISNEMYQHLGPNMKQIVLDFISACLNLSSISAEWLIAHVYPIPKPKIWECDLNNTRPITLLDTLRKALVRLLNNRLAKIFVDHKILKGSQYAGLPGSSTFEPLRIINKVIQDAKKNNHELWILS</sequence>
<dbReference type="EMBL" id="QKYT01000248">
    <property type="protein sequence ID" value="RIA88764.1"/>
    <property type="molecule type" value="Genomic_DNA"/>
</dbReference>
<accession>A0A397T139</accession>
<dbReference type="OrthoDB" id="2386314at2759"/>
<dbReference type="SUPFAM" id="SSF56219">
    <property type="entry name" value="DNase I-like"/>
    <property type="match status" value="1"/>
</dbReference>
<comment type="caution">
    <text evidence="1">The sequence shown here is derived from an EMBL/GenBank/DDBJ whole genome shotgun (WGS) entry which is preliminary data.</text>
</comment>
<dbReference type="Proteomes" id="UP000265703">
    <property type="component" value="Unassembled WGS sequence"/>
</dbReference>
<name>A0A397T139_9GLOM</name>
<organism evidence="1 2">
    <name type="scientific">Glomus cerebriforme</name>
    <dbReference type="NCBI Taxonomy" id="658196"/>
    <lineage>
        <taxon>Eukaryota</taxon>
        <taxon>Fungi</taxon>
        <taxon>Fungi incertae sedis</taxon>
        <taxon>Mucoromycota</taxon>
        <taxon>Glomeromycotina</taxon>
        <taxon>Glomeromycetes</taxon>
        <taxon>Glomerales</taxon>
        <taxon>Glomeraceae</taxon>
        <taxon>Glomus</taxon>
    </lineage>
</organism>
<dbReference type="Gene3D" id="3.60.10.10">
    <property type="entry name" value="Endonuclease/exonuclease/phosphatase"/>
    <property type="match status" value="1"/>
</dbReference>
<protein>
    <recommendedName>
        <fullName evidence="3">Endonuclease/exonuclease/phosphatase</fullName>
    </recommendedName>
</protein>
<dbReference type="InterPro" id="IPR036691">
    <property type="entry name" value="Endo/exonu/phosph_ase_sf"/>
</dbReference>
<evidence type="ECO:0008006" key="3">
    <source>
        <dbReference type="Google" id="ProtNLM"/>
    </source>
</evidence>